<sequence>MVSRILYTLHHWLRPSLVALFKPTIAWDLRWRLLLLQPLSLITYAVSSVPYLFSRPFTVEWLPFAPGKTARVLVYKHTGSTGSTGSTAIGTSRQLRPIHVDIHGGAFIGGQSESTAPIDERVARETGAVVLGLTYPFAPENVFPAAIDEVDAVIQYITEHAEERWGANPELLTVGGFSAGGNMALASTQQPARHGSSRTAFKGCVLFCGVLELRLSPWQKPRPEGMPDKDPVAVLMPLFDAYPEQARKKHFDDPRLSPMLAARETLPPRILLCVPGVDILLEEQMTFAERINEEDRNAGEPGRVEVFLEDQNHAYLELPDMIVKPEIKERAWNRAVAFLRDTYALHGWTWTA</sequence>
<dbReference type="Gene3D" id="3.40.50.1820">
    <property type="entry name" value="alpha/beta hydrolase"/>
    <property type="match status" value="1"/>
</dbReference>
<dbReference type="InterPro" id="IPR013094">
    <property type="entry name" value="AB_hydrolase_3"/>
</dbReference>
<dbReference type="InterPro" id="IPR050300">
    <property type="entry name" value="GDXG_lipolytic_enzyme"/>
</dbReference>
<protein>
    <recommendedName>
        <fullName evidence="2">Alpha/beta hydrolase fold-3 domain-containing protein</fullName>
    </recommendedName>
</protein>
<keyword evidence="4" id="KW-1185">Reference proteome</keyword>
<dbReference type="GO" id="GO:0016787">
    <property type="term" value="F:hydrolase activity"/>
    <property type="evidence" value="ECO:0007669"/>
    <property type="project" value="UniProtKB-KW"/>
</dbReference>
<dbReference type="AlphaFoldDB" id="A0A9N9VRU7"/>
<dbReference type="OrthoDB" id="19653at2759"/>
<evidence type="ECO:0000313" key="4">
    <source>
        <dbReference type="Proteomes" id="UP000696573"/>
    </source>
</evidence>
<name>A0A9N9VRU7_9HYPO</name>
<evidence type="ECO:0000259" key="2">
    <source>
        <dbReference type="Pfam" id="PF07859"/>
    </source>
</evidence>
<dbReference type="PANTHER" id="PTHR48081">
    <property type="entry name" value="AB HYDROLASE SUPERFAMILY PROTEIN C4A8.06C"/>
    <property type="match status" value="1"/>
</dbReference>
<proteinExistence type="predicted"/>
<feature type="domain" description="Alpha/beta hydrolase fold-3" evidence="2">
    <location>
        <begin position="100"/>
        <end position="304"/>
    </location>
</feature>
<organism evidence="3 4">
    <name type="scientific">Clonostachys rhizophaga</name>
    <dbReference type="NCBI Taxonomy" id="160324"/>
    <lineage>
        <taxon>Eukaryota</taxon>
        <taxon>Fungi</taxon>
        <taxon>Dikarya</taxon>
        <taxon>Ascomycota</taxon>
        <taxon>Pezizomycotina</taxon>
        <taxon>Sordariomycetes</taxon>
        <taxon>Hypocreomycetidae</taxon>
        <taxon>Hypocreales</taxon>
        <taxon>Bionectriaceae</taxon>
        <taxon>Clonostachys</taxon>
    </lineage>
</organism>
<evidence type="ECO:0000313" key="3">
    <source>
        <dbReference type="EMBL" id="CAH0032793.1"/>
    </source>
</evidence>
<dbReference type="Proteomes" id="UP000696573">
    <property type="component" value="Unassembled WGS sequence"/>
</dbReference>
<reference evidence="3" key="1">
    <citation type="submission" date="2021-10" db="EMBL/GenBank/DDBJ databases">
        <authorList>
            <person name="Piombo E."/>
        </authorList>
    </citation>
    <scope>NUCLEOTIDE SEQUENCE</scope>
</reference>
<comment type="caution">
    <text evidence="3">The sequence shown here is derived from an EMBL/GenBank/DDBJ whole genome shotgun (WGS) entry which is preliminary data.</text>
</comment>
<gene>
    <name evidence="3" type="ORF">CRHIZ90672A_00002545</name>
</gene>
<keyword evidence="1" id="KW-0378">Hydrolase</keyword>
<evidence type="ECO:0000256" key="1">
    <source>
        <dbReference type="ARBA" id="ARBA00022801"/>
    </source>
</evidence>
<dbReference type="SUPFAM" id="SSF53474">
    <property type="entry name" value="alpha/beta-Hydrolases"/>
    <property type="match status" value="1"/>
</dbReference>
<dbReference type="EMBL" id="CABFNQ020000744">
    <property type="protein sequence ID" value="CAH0032793.1"/>
    <property type="molecule type" value="Genomic_DNA"/>
</dbReference>
<accession>A0A9N9VRU7</accession>
<dbReference type="Pfam" id="PF07859">
    <property type="entry name" value="Abhydrolase_3"/>
    <property type="match status" value="1"/>
</dbReference>
<dbReference type="InterPro" id="IPR029058">
    <property type="entry name" value="AB_hydrolase_fold"/>
</dbReference>